<dbReference type="EMBL" id="ML004471">
    <property type="protein sequence ID" value="RKP29916.1"/>
    <property type="molecule type" value="Genomic_DNA"/>
</dbReference>
<keyword evidence="8 10" id="KW-0386">Hypusine biosynthesis</keyword>
<keyword evidence="3 10" id="KW-0479">Metal-binding</keyword>
<dbReference type="GO" id="GO:0005634">
    <property type="term" value="C:nucleus"/>
    <property type="evidence" value="ECO:0007669"/>
    <property type="project" value="UniProtKB-SubCell"/>
</dbReference>
<dbReference type="AlphaFoldDB" id="A0A4P9ZAU2"/>
<evidence type="ECO:0000256" key="5">
    <source>
        <dbReference type="ARBA" id="ARBA00023002"/>
    </source>
</evidence>
<dbReference type="InterPro" id="IPR011989">
    <property type="entry name" value="ARM-like"/>
</dbReference>
<evidence type="ECO:0000256" key="8">
    <source>
        <dbReference type="ARBA" id="ARBA00023256"/>
    </source>
</evidence>
<keyword evidence="13" id="KW-1185">Reference proteome</keyword>
<feature type="binding site" evidence="10">
    <location>
        <position position="259"/>
    </location>
    <ligand>
        <name>Fe cation</name>
        <dbReference type="ChEBI" id="CHEBI:24875"/>
        <label>2</label>
    </ligand>
</feature>
<dbReference type="PANTHER" id="PTHR12697">
    <property type="entry name" value="PBS LYASE HEAT-LIKE PROTEIN"/>
    <property type="match status" value="1"/>
</dbReference>
<evidence type="ECO:0000256" key="9">
    <source>
        <dbReference type="ARBA" id="ARBA00045876"/>
    </source>
</evidence>
<evidence type="ECO:0000256" key="1">
    <source>
        <dbReference type="ARBA" id="ARBA00000068"/>
    </source>
</evidence>
<feature type="binding site" evidence="10">
    <location>
        <position position="101"/>
    </location>
    <ligand>
        <name>Fe cation</name>
        <dbReference type="ChEBI" id="CHEBI:24875"/>
        <label>1</label>
    </ligand>
</feature>
<keyword evidence="4" id="KW-0677">Repeat</keyword>
<keyword evidence="6 10" id="KW-0408">Iron</keyword>
<evidence type="ECO:0000256" key="4">
    <source>
        <dbReference type="ARBA" id="ARBA00022737"/>
    </source>
</evidence>
<dbReference type="OrthoDB" id="421002at2759"/>
<dbReference type="EC" id="1.14.99.29" evidence="10"/>
<dbReference type="GO" id="GO:0019135">
    <property type="term" value="F:deoxyhypusine monooxygenase activity"/>
    <property type="evidence" value="ECO:0007669"/>
    <property type="project" value="UniProtKB-UniRule"/>
</dbReference>
<protein>
    <recommendedName>
        <fullName evidence="10">Deoxyhypusine hydroxylase</fullName>
        <shortName evidence="10">DOHH</shortName>
        <ecNumber evidence="10">1.14.99.29</ecNumber>
    </recommendedName>
    <alternativeName>
        <fullName evidence="10">Deoxyhypusine dioxygenase</fullName>
    </alternativeName>
    <alternativeName>
        <fullName evidence="10">Deoxyhypusine monooxygenase</fullName>
    </alternativeName>
</protein>
<accession>A0A4P9ZAU2</accession>
<dbReference type="HAMAP" id="MF_03101">
    <property type="entry name" value="Deoxyhypusine_hydroxylase"/>
    <property type="match status" value="1"/>
</dbReference>
<comment type="cofactor">
    <cofactor evidence="10">
        <name>Fe(2+)</name>
        <dbReference type="ChEBI" id="CHEBI:29033"/>
    </cofactor>
    <text evidence="10">Binds 2 Fe(2+) ions per subunit.</text>
</comment>
<dbReference type="InterPro" id="IPR016024">
    <property type="entry name" value="ARM-type_fold"/>
</dbReference>
<dbReference type="InterPro" id="IPR027517">
    <property type="entry name" value="Deoxyhypusine_hydroxylase"/>
</dbReference>
<comment type="subcellular location">
    <subcellularLocation>
        <location evidence="10">Cytoplasm</location>
    </subcellularLocation>
    <subcellularLocation>
        <location evidence="10">Nucleus</location>
    </subcellularLocation>
</comment>
<dbReference type="InterPro" id="IPR004155">
    <property type="entry name" value="PBS_lyase_HEAT"/>
</dbReference>
<evidence type="ECO:0000313" key="13">
    <source>
        <dbReference type="Proteomes" id="UP000268321"/>
    </source>
</evidence>
<comment type="catalytic activity">
    <reaction evidence="1 10">
        <text>[eIF5A protein]-deoxyhypusine + AH2 + O2 = [eIF5A protein]-hypusine + A + H2O</text>
        <dbReference type="Rhea" id="RHEA:14101"/>
        <dbReference type="Rhea" id="RHEA-COMP:10144"/>
        <dbReference type="Rhea" id="RHEA-COMP:12592"/>
        <dbReference type="ChEBI" id="CHEBI:13193"/>
        <dbReference type="ChEBI" id="CHEBI:15377"/>
        <dbReference type="ChEBI" id="CHEBI:15379"/>
        <dbReference type="ChEBI" id="CHEBI:17499"/>
        <dbReference type="ChEBI" id="CHEBI:82657"/>
        <dbReference type="ChEBI" id="CHEBI:91175"/>
        <dbReference type="EC" id="1.14.99.29"/>
    </reaction>
</comment>
<evidence type="ECO:0000256" key="11">
    <source>
        <dbReference type="PROSITE-ProRule" id="PRU00103"/>
    </source>
</evidence>
<evidence type="ECO:0000256" key="3">
    <source>
        <dbReference type="ARBA" id="ARBA00022723"/>
    </source>
</evidence>
<comment type="function">
    <text evidence="9">Catalyzes the hydroxylation of the N(6)-(4-aminobutyl)-L-lysine intermediate produced by deoxyhypusine synthase/DHPS on a critical lysine of the eukaryotic translation initiation factor 5A/eIF-5A. This is the second step of the post-translational modification of that lysine into an unusual amino acid residue named hypusine. Hypusination is unique to mature eIF-5A factor and is essential for its function.</text>
</comment>
<feature type="binding site" evidence="10">
    <location>
        <position position="102"/>
    </location>
    <ligand>
        <name>Fe cation</name>
        <dbReference type="ChEBI" id="CHEBI:24875"/>
        <label>1</label>
    </ligand>
</feature>
<dbReference type="UniPathway" id="UPA00354"/>
<dbReference type="Gene3D" id="1.25.10.10">
    <property type="entry name" value="Leucine-rich Repeat Variant"/>
    <property type="match status" value="2"/>
</dbReference>
<evidence type="ECO:0000256" key="7">
    <source>
        <dbReference type="ARBA" id="ARBA00023033"/>
    </source>
</evidence>
<organism evidence="12 13">
    <name type="scientific">Metschnikowia bicuspidata</name>
    <dbReference type="NCBI Taxonomy" id="27322"/>
    <lineage>
        <taxon>Eukaryota</taxon>
        <taxon>Fungi</taxon>
        <taxon>Dikarya</taxon>
        <taxon>Ascomycota</taxon>
        <taxon>Saccharomycotina</taxon>
        <taxon>Pichiomycetes</taxon>
        <taxon>Metschnikowiaceae</taxon>
        <taxon>Metschnikowia</taxon>
    </lineage>
</organism>
<keyword evidence="5 10" id="KW-0560">Oxidoreductase</keyword>
<keyword evidence="7 10" id="KW-0503">Monooxygenase</keyword>
<dbReference type="Pfam" id="PF13646">
    <property type="entry name" value="HEAT_2"/>
    <property type="match status" value="2"/>
</dbReference>
<sequence>MSEINVDSVSPEQLRDILCNDKVALANRFRALFNLKYLGKESHDQAVVHAAIDYIAACFADKSELLKHEVAYVLGQIKNMYANKYLEKVLADPEQQVMVRHEAAEAIGAIGDPKYLDLLEKYYKEDPLEEIRQTCELALERIRWQNSESRKSENLQASAFTSIDPAPPMPTDKELKVDKLQKILNDQSVPLFERYRAMFRLRDLSTEEACLALATGFDDPSALFKHEIAYVFGQLSNPVTVPVLVKVLKDETQAAMVRHEAAEALGSIATDEVLPVLKSFLNDEVDVVRESAIVALDMYEYENSNELEYAVNA</sequence>
<comment type="function">
    <text evidence="10">Catalyzes the hydroxylation of the N(6)-(4-aminobutyl)-L-lysine intermediate to form hypusine, an essential post-translational modification only found in mature eIF-5A factor.</text>
</comment>
<dbReference type="Proteomes" id="UP000268321">
    <property type="component" value="Unassembled WGS sequence"/>
</dbReference>
<comment type="similarity">
    <text evidence="10">Belongs to the deoxyhypusine hydroxylase family.</text>
</comment>
<feature type="binding site" evidence="10">
    <location>
        <position position="227"/>
    </location>
    <ligand>
        <name>Fe cation</name>
        <dbReference type="ChEBI" id="CHEBI:24875"/>
        <label>2</label>
    </ligand>
</feature>
<evidence type="ECO:0000256" key="6">
    <source>
        <dbReference type="ARBA" id="ARBA00023004"/>
    </source>
</evidence>
<dbReference type="GO" id="GO:0046872">
    <property type="term" value="F:metal ion binding"/>
    <property type="evidence" value="ECO:0007669"/>
    <property type="project" value="UniProtKB-KW"/>
</dbReference>
<dbReference type="SUPFAM" id="SSF48371">
    <property type="entry name" value="ARM repeat"/>
    <property type="match status" value="1"/>
</dbReference>
<reference evidence="13" key="1">
    <citation type="journal article" date="2018" name="Nat. Microbiol.">
        <title>Leveraging single-cell genomics to expand the fungal tree of life.</title>
        <authorList>
            <person name="Ahrendt S.R."/>
            <person name="Quandt C.A."/>
            <person name="Ciobanu D."/>
            <person name="Clum A."/>
            <person name="Salamov A."/>
            <person name="Andreopoulos B."/>
            <person name="Cheng J.F."/>
            <person name="Woyke T."/>
            <person name="Pelin A."/>
            <person name="Henrissat B."/>
            <person name="Reynolds N.K."/>
            <person name="Benny G.L."/>
            <person name="Smith M.E."/>
            <person name="James T.Y."/>
            <person name="Grigoriev I.V."/>
        </authorList>
    </citation>
    <scope>NUCLEOTIDE SEQUENCE [LARGE SCALE GENOMIC DNA]</scope>
    <source>
        <strain evidence="13">Baker2002</strain>
    </source>
</reference>
<feature type="binding site" evidence="10">
    <location>
        <position position="226"/>
    </location>
    <ligand>
        <name>Fe cation</name>
        <dbReference type="ChEBI" id="CHEBI:24875"/>
        <label>2</label>
    </ligand>
</feature>
<comment type="pathway">
    <text evidence="2 10">Protein modification; eIF5A hypusination.</text>
</comment>
<feature type="binding site" evidence="10">
    <location>
        <position position="68"/>
    </location>
    <ligand>
        <name>Fe cation</name>
        <dbReference type="ChEBI" id="CHEBI:24875"/>
        <label>1</label>
    </ligand>
</feature>
<evidence type="ECO:0000256" key="10">
    <source>
        <dbReference type="HAMAP-Rule" id="MF_03101"/>
    </source>
</evidence>
<gene>
    <name evidence="10" type="primary">LIA1</name>
    <name evidence="12" type="ORF">METBISCDRAFT_23812</name>
</gene>
<dbReference type="InterPro" id="IPR021133">
    <property type="entry name" value="HEAT_type_2"/>
</dbReference>
<dbReference type="FunFam" id="1.25.10.10:FF:000099">
    <property type="entry name" value="Deoxyhypusine hydroxylase"/>
    <property type="match status" value="1"/>
</dbReference>
<keyword evidence="10" id="KW-0963">Cytoplasm</keyword>
<dbReference type="GO" id="GO:0005737">
    <property type="term" value="C:cytoplasm"/>
    <property type="evidence" value="ECO:0007669"/>
    <property type="project" value="UniProtKB-SubCell"/>
</dbReference>
<dbReference type="SMART" id="SM00567">
    <property type="entry name" value="EZ_HEAT"/>
    <property type="match status" value="5"/>
</dbReference>
<feature type="binding site" evidence="10">
    <location>
        <position position="69"/>
    </location>
    <ligand>
        <name>Fe cation</name>
        <dbReference type="ChEBI" id="CHEBI:24875"/>
        <label>1</label>
    </ligand>
</feature>
<evidence type="ECO:0000313" key="12">
    <source>
        <dbReference type="EMBL" id="RKP29916.1"/>
    </source>
</evidence>
<feature type="binding site" evidence="10">
    <location>
        <position position="260"/>
    </location>
    <ligand>
        <name>Fe cation</name>
        <dbReference type="ChEBI" id="CHEBI:24875"/>
        <label>2</label>
    </ligand>
</feature>
<evidence type="ECO:0000256" key="2">
    <source>
        <dbReference type="ARBA" id="ARBA00005041"/>
    </source>
</evidence>
<dbReference type="PANTHER" id="PTHR12697:SF5">
    <property type="entry name" value="DEOXYHYPUSINE HYDROXYLASE"/>
    <property type="match status" value="1"/>
</dbReference>
<proteinExistence type="inferred from homology"/>
<keyword evidence="10" id="KW-0539">Nucleus</keyword>
<name>A0A4P9ZAU2_9ASCO</name>
<feature type="repeat" description="HEAT" evidence="11">
    <location>
        <begin position="240"/>
        <end position="280"/>
    </location>
</feature>
<dbReference type="PROSITE" id="PS50077">
    <property type="entry name" value="HEAT_REPEAT"/>
    <property type="match status" value="1"/>
</dbReference>